<organism evidence="9 10">
    <name type="scientific">Oceaniferula marina</name>
    <dbReference type="NCBI Taxonomy" id="2748318"/>
    <lineage>
        <taxon>Bacteria</taxon>
        <taxon>Pseudomonadati</taxon>
        <taxon>Verrucomicrobiota</taxon>
        <taxon>Verrucomicrobiia</taxon>
        <taxon>Verrucomicrobiales</taxon>
        <taxon>Verrucomicrobiaceae</taxon>
        <taxon>Oceaniferula</taxon>
    </lineage>
</organism>
<gene>
    <name evidence="9" type="ORF">HW115_13320</name>
</gene>
<evidence type="ECO:0000313" key="10">
    <source>
        <dbReference type="Proteomes" id="UP000557872"/>
    </source>
</evidence>
<keyword evidence="4 7" id="KW-0812">Transmembrane</keyword>
<name>A0A851GGV4_9BACT</name>
<dbReference type="SUPFAM" id="SSF53850">
    <property type="entry name" value="Periplasmic binding protein-like II"/>
    <property type="match status" value="1"/>
</dbReference>
<dbReference type="AlphaFoldDB" id="A0A851GGV4"/>
<dbReference type="GO" id="GO:0055085">
    <property type="term" value="P:transmembrane transport"/>
    <property type="evidence" value="ECO:0007669"/>
    <property type="project" value="InterPro"/>
</dbReference>
<sequence length="847" mass="96956">MLLILLSVLALWTHHNTRNGPTSDGRTEIVFWGNPMLTDQITPVLKAFEKKHPEYKVIYSVPVTKDLTGDAQRLLCAIAGGVPPDVVYFDRFAIGEWASKGAFENLSPWIEQQKGDDPLRIELDDFYAFSLSEASYARPGSEESEQLYGLPTSVDFRMLYLNCDLLRQQGYQDDNGQIVPPRNWTELRNYAKTLSRYQNPQNPGEGLRRIGFAPNIGNSWLYLYAWQAGGEFLDPTRTRVTMDSPEVTRALKFMTDVYDDLGGFKQVEAYRSSFQYQGAMDPFLTGQVAMKIDGNWSLDLIAAHQSDMDFMLVAPPMPQDQLDMGKQPLTWSGGYAYVMPTSSRQKEGAFKLIQFLNSDKSLRFMEQEFKDIQESAGKLYLPRGSAKRRLFEQIIQEEVYDNPDMPRTFKQAYRAIETIAPNTYIRPVTPVGQLLWNKHIEGYEHAVQHNPERVAQPARAQLEREFPKLTGEEQKNKLGELEARIAMQDVQQEVQTRLDAVLQPPRGEKVDWTPYLIAYGLICLIPFLAIYLRFRQQKQHNSYRPGEVGWAMFFASPWFIAMILFIAGPILFSIIISFTHYDVIGEAHYAGLENYRSLPDDPLFSKSLGNTLYMLLRVPLSMALGLGIAMLLKNSFRGVGSFRTIFYLPAIMPVVASSFLWLWFLNPQNGIVNQSLDWCFDTRPFSWIEQHLIGSEVVAPHWFQETSWAKPAMIIMHLWTAGGAMIIWLAGLQAIPNHLYEAARIDGAGPWKQFRHITLPMLTPYILFNLIMGTIGTLQIFSEAFIMTQGGPENATLFYAYYLFKQSFQYFRMGYASAMAWVLFVIVLLLTLLKLWSSKKWVHYQSQ</sequence>
<dbReference type="Pfam" id="PF00528">
    <property type="entry name" value="BPD_transp_1"/>
    <property type="match status" value="1"/>
</dbReference>
<feature type="transmembrane region" description="Helical" evidence="7">
    <location>
        <begin position="813"/>
        <end position="833"/>
    </location>
</feature>
<protein>
    <submittedName>
        <fullName evidence="9">Extracellular solute-binding protein</fullName>
    </submittedName>
</protein>
<dbReference type="PANTHER" id="PTHR30193">
    <property type="entry name" value="ABC TRANSPORTER PERMEASE PROTEIN"/>
    <property type="match status" value="1"/>
</dbReference>
<comment type="caution">
    <text evidence="9">The sequence shown here is derived from an EMBL/GenBank/DDBJ whole genome shotgun (WGS) entry which is preliminary data.</text>
</comment>
<evidence type="ECO:0000256" key="7">
    <source>
        <dbReference type="RuleBase" id="RU363032"/>
    </source>
</evidence>
<proteinExistence type="inferred from homology"/>
<dbReference type="InterPro" id="IPR051393">
    <property type="entry name" value="ABC_transporter_permease"/>
</dbReference>
<dbReference type="PANTHER" id="PTHR30193:SF1">
    <property type="entry name" value="ABC TRANSPORTER PERMEASE PROTEIN YESP-RELATED"/>
    <property type="match status" value="1"/>
</dbReference>
<dbReference type="InterPro" id="IPR035906">
    <property type="entry name" value="MetI-like_sf"/>
</dbReference>
<dbReference type="Gene3D" id="1.10.3720.10">
    <property type="entry name" value="MetI-like"/>
    <property type="match status" value="1"/>
</dbReference>
<feature type="transmembrane region" description="Helical" evidence="7">
    <location>
        <begin position="553"/>
        <end position="576"/>
    </location>
</feature>
<accession>A0A851GGV4</accession>
<feature type="transmembrane region" description="Helical" evidence="7">
    <location>
        <begin position="612"/>
        <end position="632"/>
    </location>
</feature>
<evidence type="ECO:0000256" key="2">
    <source>
        <dbReference type="ARBA" id="ARBA00022448"/>
    </source>
</evidence>
<dbReference type="InterPro" id="IPR006059">
    <property type="entry name" value="SBP"/>
</dbReference>
<dbReference type="Proteomes" id="UP000557872">
    <property type="component" value="Unassembled WGS sequence"/>
</dbReference>
<evidence type="ECO:0000256" key="1">
    <source>
        <dbReference type="ARBA" id="ARBA00004651"/>
    </source>
</evidence>
<feature type="transmembrane region" description="Helical" evidence="7">
    <location>
        <begin position="644"/>
        <end position="664"/>
    </location>
</feature>
<keyword evidence="6 7" id="KW-0472">Membrane</keyword>
<evidence type="ECO:0000256" key="3">
    <source>
        <dbReference type="ARBA" id="ARBA00022475"/>
    </source>
</evidence>
<dbReference type="SUPFAM" id="SSF161098">
    <property type="entry name" value="MetI-like"/>
    <property type="match status" value="1"/>
</dbReference>
<dbReference type="EMBL" id="JACBAZ010000005">
    <property type="protein sequence ID" value="NWK56596.1"/>
    <property type="molecule type" value="Genomic_DNA"/>
</dbReference>
<reference evidence="9 10" key="1">
    <citation type="submission" date="2020-07" db="EMBL/GenBank/DDBJ databases">
        <title>Roseicoccus Jingziensis gen. nov., sp. nov., isolated from coastal seawater.</title>
        <authorList>
            <person name="Feng X."/>
        </authorList>
    </citation>
    <scope>NUCLEOTIDE SEQUENCE [LARGE SCALE GENOMIC DNA]</scope>
    <source>
        <strain evidence="9 10">N1E253</strain>
    </source>
</reference>
<feature type="transmembrane region" description="Helical" evidence="7">
    <location>
        <begin position="762"/>
        <end position="781"/>
    </location>
</feature>
<dbReference type="PROSITE" id="PS50928">
    <property type="entry name" value="ABC_TM1"/>
    <property type="match status" value="1"/>
</dbReference>
<comment type="similarity">
    <text evidence="7">Belongs to the binding-protein-dependent transport system permease family.</text>
</comment>
<evidence type="ECO:0000256" key="6">
    <source>
        <dbReference type="ARBA" id="ARBA00023136"/>
    </source>
</evidence>
<feature type="domain" description="ABC transmembrane type-1" evidence="8">
    <location>
        <begin position="607"/>
        <end position="834"/>
    </location>
</feature>
<dbReference type="Gene3D" id="3.40.190.10">
    <property type="entry name" value="Periplasmic binding protein-like II"/>
    <property type="match status" value="1"/>
</dbReference>
<evidence type="ECO:0000259" key="8">
    <source>
        <dbReference type="PROSITE" id="PS50928"/>
    </source>
</evidence>
<dbReference type="GO" id="GO:0005886">
    <property type="term" value="C:plasma membrane"/>
    <property type="evidence" value="ECO:0007669"/>
    <property type="project" value="UniProtKB-SubCell"/>
</dbReference>
<dbReference type="InterPro" id="IPR000515">
    <property type="entry name" value="MetI-like"/>
</dbReference>
<comment type="subcellular location">
    <subcellularLocation>
        <location evidence="1 7">Cell membrane</location>
        <topology evidence="1 7">Multi-pass membrane protein</topology>
    </subcellularLocation>
</comment>
<dbReference type="Pfam" id="PF01547">
    <property type="entry name" value="SBP_bac_1"/>
    <property type="match status" value="1"/>
</dbReference>
<keyword evidence="2 7" id="KW-0813">Transport</keyword>
<feature type="transmembrane region" description="Helical" evidence="7">
    <location>
        <begin position="712"/>
        <end position="735"/>
    </location>
</feature>
<feature type="transmembrane region" description="Helical" evidence="7">
    <location>
        <begin position="512"/>
        <end position="532"/>
    </location>
</feature>
<dbReference type="RefSeq" id="WP_178933398.1">
    <property type="nucleotide sequence ID" value="NZ_JACBAZ010000005.1"/>
</dbReference>
<evidence type="ECO:0000256" key="4">
    <source>
        <dbReference type="ARBA" id="ARBA00022692"/>
    </source>
</evidence>
<keyword evidence="5 7" id="KW-1133">Transmembrane helix</keyword>
<dbReference type="CDD" id="cd06261">
    <property type="entry name" value="TM_PBP2"/>
    <property type="match status" value="1"/>
</dbReference>
<keyword evidence="3" id="KW-1003">Cell membrane</keyword>
<evidence type="ECO:0000313" key="9">
    <source>
        <dbReference type="EMBL" id="NWK56596.1"/>
    </source>
</evidence>
<evidence type="ECO:0000256" key="5">
    <source>
        <dbReference type="ARBA" id="ARBA00022989"/>
    </source>
</evidence>
<keyword evidence="10" id="KW-1185">Reference proteome</keyword>